<dbReference type="EMBL" id="CP042469">
    <property type="protein sequence ID" value="QOX62605.1"/>
    <property type="molecule type" value="Genomic_DNA"/>
</dbReference>
<protein>
    <submittedName>
        <fullName evidence="1">Uncharacterized protein</fullName>
    </submittedName>
</protein>
<sequence length="459" mass="50774">MKQNNEGNMTAYRRLGYASGDFANNFSWALVSGYLMYFWTDVAMIPAALCGTLMLVSKGWDAINDPIIGALSDRTKSKWGRYRPWILYACIPMLIFNILSFRVFPSDSVNTRAAYAIIIYMILVLAYTCVNIPYSAMPATLTRSDEERSRLASWRMTGAFIATLILSQGVLRVVKLAGNGDDAKGFFVAAIIFSLIALPMYLFCFAATKEVVDVPIPAKVSAKEYLAVLKGNRPVFVLIITFICWGFYEAAIGATRLYYFKYYVGNADLFMLNASLMFLGRAIGTFSLSYLVLRVSNKRTLPLVAFLVSGVLMIIMNFLPVHSESGLAAYHVMTFLTGIGGGLGLASLFGMVPDCSEVTQYKYHTHAIGFVSAFINFAFKLGMAICTAVIGWVLAAYGYIANDVQNDGVLTAINYSMNLVVGVILIIGAVALYFYNIDKKTYSDMLQEVEHRIAEKHTL</sequence>
<keyword evidence="2" id="KW-1185">Reference proteome</keyword>
<organism evidence="1 2">
    <name type="scientific">Anoxybacterium hadale</name>
    <dbReference type="NCBI Taxonomy" id="3408580"/>
    <lineage>
        <taxon>Bacteria</taxon>
        <taxon>Bacillati</taxon>
        <taxon>Bacillota</taxon>
        <taxon>Clostridia</taxon>
        <taxon>Peptostreptococcales</taxon>
        <taxon>Anaerovoracaceae</taxon>
        <taxon>Anoxybacterium</taxon>
    </lineage>
</organism>
<gene>
    <name evidence="1" type="ORF">FRZ06_04215</name>
</gene>
<accession>A0ACD1A8D8</accession>
<name>A0ACD1A8D8_9FIRM</name>
<evidence type="ECO:0000313" key="2">
    <source>
        <dbReference type="Proteomes" id="UP000594014"/>
    </source>
</evidence>
<proteinExistence type="predicted"/>
<evidence type="ECO:0000313" key="1">
    <source>
        <dbReference type="EMBL" id="QOX62605.1"/>
    </source>
</evidence>
<dbReference type="Proteomes" id="UP000594014">
    <property type="component" value="Chromosome"/>
</dbReference>
<reference evidence="1" key="1">
    <citation type="submission" date="2019-08" db="EMBL/GenBank/DDBJ databases">
        <title>Genome sequence of Clostridiales bacterium MT110.</title>
        <authorList>
            <person name="Cao J."/>
        </authorList>
    </citation>
    <scope>NUCLEOTIDE SEQUENCE</scope>
    <source>
        <strain evidence="1">MT110</strain>
    </source>
</reference>